<organism evidence="4 5">
    <name type="scientific">Methylomonas fluvii</name>
    <dbReference type="NCBI Taxonomy" id="1854564"/>
    <lineage>
        <taxon>Bacteria</taxon>
        <taxon>Pseudomonadati</taxon>
        <taxon>Pseudomonadota</taxon>
        <taxon>Gammaproteobacteria</taxon>
        <taxon>Methylococcales</taxon>
        <taxon>Methylococcaceae</taxon>
        <taxon>Methylomonas</taxon>
    </lineage>
</organism>
<keyword evidence="5" id="KW-1185">Reference proteome</keyword>
<gene>
    <name evidence="4" type="ORF">EBB_00135</name>
</gene>
<feature type="domain" description="ENPP1-3/EXOG-like endonuclease/phosphodiesterase" evidence="2">
    <location>
        <begin position="81"/>
        <end position="280"/>
    </location>
</feature>
<dbReference type="InterPro" id="IPR020821">
    <property type="entry name" value="ENPP1-3/EXOG-like_nuc-like"/>
</dbReference>
<dbReference type="GO" id="GO:0004519">
    <property type="term" value="F:endonuclease activity"/>
    <property type="evidence" value="ECO:0007669"/>
    <property type="project" value="UniProtKB-KW"/>
</dbReference>
<reference evidence="4 5" key="1">
    <citation type="submission" date="2020-09" db="EMBL/GenBank/DDBJ databases">
        <title>Methylomonas albis sp. nov. and Methylomonas fluvii sp. nov.: Two cold-adapted methanotrophs from the River Elbe and an amended description of Methylovulum psychrotolerans strain Eb1.</title>
        <authorList>
            <person name="Bussmann I.K."/>
            <person name="Klings K.-W."/>
            <person name="Warnstedt J."/>
            <person name="Hoppert M."/>
            <person name="Saborowski A."/>
            <person name="Horn F."/>
            <person name="Liebner S."/>
        </authorList>
    </citation>
    <scope>NUCLEOTIDE SEQUENCE [LARGE SCALE GENOMIC DNA]</scope>
    <source>
        <strain evidence="4 5">EbB</strain>
    </source>
</reference>
<dbReference type="NCBIfam" id="NF033223">
    <property type="entry name" value="YHYH_alt"/>
    <property type="match status" value="1"/>
</dbReference>
<dbReference type="InterPro" id="IPR047773">
    <property type="entry name" value="YHYH_dom_bact"/>
</dbReference>
<dbReference type="EMBL" id="JACXST010000001">
    <property type="protein sequence ID" value="MBD9358982.1"/>
    <property type="molecule type" value="Genomic_DNA"/>
</dbReference>
<evidence type="ECO:0000313" key="4">
    <source>
        <dbReference type="EMBL" id="MBD9358982.1"/>
    </source>
</evidence>
<feature type="domain" description="DNA/RNA non-specific endonuclease/pyrophosphatase/phosphodiesterase" evidence="3">
    <location>
        <begin position="80"/>
        <end position="273"/>
    </location>
</feature>
<feature type="chain" id="PRO_5045878711" evidence="1">
    <location>
        <begin position="22"/>
        <end position="293"/>
    </location>
</feature>
<keyword evidence="4" id="KW-0255">Endonuclease</keyword>
<dbReference type="InterPro" id="IPR044929">
    <property type="entry name" value="DNA/RNA_non-sp_Endonuclease_sf"/>
</dbReference>
<evidence type="ECO:0000259" key="2">
    <source>
        <dbReference type="SMART" id="SM00477"/>
    </source>
</evidence>
<evidence type="ECO:0000256" key="1">
    <source>
        <dbReference type="SAM" id="SignalP"/>
    </source>
</evidence>
<protein>
    <submittedName>
        <fullName evidence="4">DNA/RNA non-specific endonuclease</fullName>
    </submittedName>
</protein>
<keyword evidence="4" id="KW-0378">Hydrolase</keyword>
<dbReference type="InterPro" id="IPR040255">
    <property type="entry name" value="Non-specific_endonuclease"/>
</dbReference>
<feature type="signal peptide" evidence="1">
    <location>
        <begin position="1"/>
        <end position="21"/>
    </location>
</feature>
<comment type="caution">
    <text evidence="4">The sequence shown here is derived from an EMBL/GenBank/DDBJ whole genome shotgun (WGS) entry which is preliminary data.</text>
</comment>
<keyword evidence="4" id="KW-0540">Nuclease</keyword>
<dbReference type="InterPro" id="IPR001604">
    <property type="entry name" value="Endo_G_ENPP1-like_dom"/>
</dbReference>
<keyword evidence="1" id="KW-0732">Signal</keyword>
<dbReference type="RefSeq" id="WP_192391930.1">
    <property type="nucleotide sequence ID" value="NZ_CAJHIU010000001.1"/>
</dbReference>
<dbReference type="SMART" id="SM00477">
    <property type="entry name" value="NUC"/>
    <property type="match status" value="1"/>
</dbReference>
<evidence type="ECO:0000313" key="5">
    <source>
        <dbReference type="Proteomes" id="UP000641152"/>
    </source>
</evidence>
<dbReference type="SMART" id="SM00892">
    <property type="entry name" value="Endonuclease_NS"/>
    <property type="match status" value="1"/>
</dbReference>
<dbReference type="PANTHER" id="PTHR13966">
    <property type="entry name" value="ENDONUCLEASE RELATED"/>
    <property type="match status" value="1"/>
</dbReference>
<dbReference type="Pfam" id="PF01223">
    <property type="entry name" value="Endonuclease_NS"/>
    <property type="match status" value="1"/>
</dbReference>
<name>A0ABR9D789_9GAMM</name>
<proteinExistence type="predicted"/>
<dbReference type="PANTHER" id="PTHR13966:SF5">
    <property type="entry name" value="ENDONUCLEASE G, MITOCHONDRIAL"/>
    <property type="match status" value="1"/>
</dbReference>
<sequence length="293" mass="33008">MLALRLTFGFFIVLCWNGAHAHPGKVNTEGCHTHRKTSEYHCHEDRIKAKVEPVVPPNQTAQPPAQVQASMESNELLKLDYEGFTLWIDCKERAVIRFRYTAQRDNGNVKRYDQFELGPGAPAACQQFSSHAYGNGYDRGHQVPANHLDDSVNAIHQSNYMANILPQTSQMNRGAWLLTEEIIECYRDIDALLVLGGVIWGQDTSNDIFTSSHGVRTPDYFYKVIVRGTGADERAIAWVVPNSTEATKRKLDHFLVSIDELEKLTGEQFPVADYAKHDKPATSWLIPYGCNKS</sequence>
<evidence type="ECO:0000259" key="3">
    <source>
        <dbReference type="SMART" id="SM00892"/>
    </source>
</evidence>
<dbReference type="Proteomes" id="UP000641152">
    <property type="component" value="Unassembled WGS sequence"/>
</dbReference>
<dbReference type="SUPFAM" id="SSF54060">
    <property type="entry name" value="His-Me finger endonucleases"/>
    <property type="match status" value="1"/>
</dbReference>
<dbReference type="Gene3D" id="3.40.570.10">
    <property type="entry name" value="Extracellular Endonuclease, subunit A"/>
    <property type="match status" value="1"/>
</dbReference>
<dbReference type="InterPro" id="IPR044925">
    <property type="entry name" value="His-Me_finger_sf"/>
</dbReference>
<accession>A0ABR9D789</accession>